<keyword evidence="11" id="KW-1133">Transmembrane helix</keyword>
<keyword evidence="9" id="KW-0812">Transmembrane</keyword>
<keyword evidence="10" id="KW-0735">Signal-anchor</keyword>
<evidence type="ECO:0000256" key="32">
    <source>
        <dbReference type="ARBA" id="ARBA00081332"/>
    </source>
</evidence>
<comment type="catalytic activity">
    <reaction evidence="25">
        <text>a ganglioside GM1 (d18:1(4E)) + CMP-N-acetyl-beta-neuraminate = a ganglioside GD1a (d18:1(4E)) + CMP + H(+)</text>
        <dbReference type="Rhea" id="RHEA:18021"/>
        <dbReference type="ChEBI" id="CHEBI:15378"/>
        <dbReference type="ChEBI" id="CHEBI:57812"/>
        <dbReference type="ChEBI" id="CHEBI:60377"/>
        <dbReference type="ChEBI" id="CHEBI:77709"/>
        <dbReference type="ChEBI" id="CHEBI:78445"/>
        <dbReference type="EC" id="2.4.3.2"/>
    </reaction>
    <physiologicalReaction direction="left-to-right" evidence="25">
        <dbReference type="Rhea" id="RHEA:18022"/>
    </physiologicalReaction>
</comment>
<evidence type="ECO:0000256" key="26">
    <source>
        <dbReference type="ARBA" id="ARBA00043816"/>
    </source>
</evidence>
<keyword evidence="34" id="KW-1185">Reference proteome</keyword>
<gene>
    <name evidence="35" type="primary">st3gal8</name>
</gene>
<dbReference type="InterPro" id="IPR001675">
    <property type="entry name" value="Glyco_trans_29"/>
</dbReference>
<dbReference type="EC" id="2.4.3.2" evidence="19"/>
<evidence type="ECO:0000256" key="16">
    <source>
        <dbReference type="ARBA" id="ARBA00023180"/>
    </source>
</evidence>
<dbReference type="Gene3D" id="3.90.1480.20">
    <property type="entry name" value="Glycosyl transferase family 29"/>
    <property type="match status" value="1"/>
</dbReference>
<keyword evidence="12" id="KW-0333">Golgi apparatus</keyword>
<evidence type="ECO:0000256" key="33">
    <source>
        <dbReference type="ARBA" id="ARBA00082805"/>
    </source>
</evidence>
<evidence type="ECO:0000313" key="35">
    <source>
        <dbReference type="RefSeq" id="XP_005729707.1"/>
    </source>
</evidence>
<comment type="pathway">
    <text evidence="4">Glycolipid biosynthesis.</text>
</comment>
<evidence type="ECO:0000256" key="12">
    <source>
        <dbReference type="ARBA" id="ARBA00023034"/>
    </source>
</evidence>
<comment type="catalytic activity">
    <reaction evidence="28">
        <text>a globoside GalGb4Cer + CMP-N-acetyl-beta-neuraminate = a globoside MSGG + CMP + H(+)</text>
        <dbReference type="Rhea" id="RHEA:65372"/>
        <dbReference type="ChEBI" id="CHEBI:15378"/>
        <dbReference type="ChEBI" id="CHEBI:57812"/>
        <dbReference type="ChEBI" id="CHEBI:60377"/>
        <dbReference type="ChEBI" id="CHEBI:140623"/>
        <dbReference type="ChEBI" id="CHEBI:140691"/>
    </reaction>
    <physiologicalReaction direction="left-to-right" evidence="28">
        <dbReference type="Rhea" id="RHEA:65373"/>
    </physiologicalReaction>
</comment>
<comment type="catalytic activity">
    <reaction evidence="24">
        <text>a ganglioside GA1 (d18:1(4E)) + CMP-N-acetyl-beta-neuraminate = a ganglioside GM1b (d18:1(4E)) + CMP + H(+)</text>
        <dbReference type="Rhea" id="RHEA:47560"/>
        <dbReference type="ChEBI" id="CHEBI:15378"/>
        <dbReference type="ChEBI" id="CHEBI:27938"/>
        <dbReference type="ChEBI" id="CHEBI:57812"/>
        <dbReference type="ChEBI" id="CHEBI:60377"/>
        <dbReference type="ChEBI" id="CHEBI:78568"/>
    </reaction>
    <physiologicalReaction direction="left-to-right" evidence="24">
        <dbReference type="Rhea" id="RHEA:47561"/>
    </physiologicalReaction>
</comment>
<comment type="pathway">
    <text evidence="3">Protein modification; protein glycosylation.</text>
</comment>
<keyword evidence="15" id="KW-1015">Disulfide bond</keyword>
<organism evidence="34 35">
    <name type="scientific">Pundamilia nyererei</name>
    <dbReference type="NCBI Taxonomy" id="303518"/>
    <lineage>
        <taxon>Eukaryota</taxon>
        <taxon>Metazoa</taxon>
        <taxon>Chordata</taxon>
        <taxon>Craniata</taxon>
        <taxon>Vertebrata</taxon>
        <taxon>Euteleostomi</taxon>
        <taxon>Actinopterygii</taxon>
        <taxon>Neopterygii</taxon>
        <taxon>Teleostei</taxon>
        <taxon>Neoteleostei</taxon>
        <taxon>Acanthomorphata</taxon>
        <taxon>Ovalentaria</taxon>
        <taxon>Cichlomorphae</taxon>
        <taxon>Cichliformes</taxon>
        <taxon>Cichlidae</taxon>
        <taxon>African cichlids</taxon>
        <taxon>Pseudocrenilabrinae</taxon>
        <taxon>Haplochromini</taxon>
        <taxon>Pundamilia</taxon>
    </lineage>
</organism>
<evidence type="ECO:0000256" key="23">
    <source>
        <dbReference type="ARBA" id="ARBA00042991"/>
    </source>
</evidence>
<evidence type="ECO:0000256" key="7">
    <source>
        <dbReference type="ARBA" id="ARBA00022676"/>
    </source>
</evidence>
<evidence type="ECO:0000256" key="20">
    <source>
        <dbReference type="ARBA" id="ARBA00039107"/>
    </source>
</evidence>
<comment type="subcellular location">
    <subcellularLocation>
        <location evidence="1">Golgi apparatus membrane</location>
        <topology evidence="1">Single-pass type II membrane protein</topology>
    </subcellularLocation>
    <subcellularLocation>
        <location evidence="18">Golgi apparatus</location>
        <location evidence="18">Golgi stack membrane</location>
    </subcellularLocation>
    <subcellularLocation>
        <location evidence="2">Secreted</location>
    </subcellularLocation>
</comment>
<dbReference type="PANTHER" id="PTHR46032">
    <property type="entry name" value="ALPHA-2,3-SIALYLTRANSFERASE ST3GAL I ISOFORM X1"/>
    <property type="match status" value="1"/>
</dbReference>
<dbReference type="InterPro" id="IPR051757">
    <property type="entry name" value="Beta-gal_alpha2-3_sialyltrans"/>
</dbReference>
<dbReference type="AlphaFoldDB" id="A0A9Y3R8F0"/>
<evidence type="ECO:0000256" key="30">
    <source>
        <dbReference type="ARBA" id="ARBA00072809"/>
    </source>
</evidence>
<evidence type="ECO:0000256" key="24">
    <source>
        <dbReference type="ARBA" id="ARBA00043673"/>
    </source>
</evidence>
<evidence type="ECO:0000256" key="14">
    <source>
        <dbReference type="ARBA" id="ARBA00023136"/>
    </source>
</evidence>
<sequence>MIVRRKACVALVIAAILFLMIASQSIQRRYFLLQPAAPPRGHSTSSGRMTAEFTGPISGQAPPYLKPEQIPTKEEMVEEEIDEEEEEMVIQEQLMKNAKLCGCSDACISDNNGSKWFSQRYDAKQQPIIKETGNNFDSDALQWWLSLQRAGNDQSLEEVISKLFQVISPPSIDLEPVPSRCRSCAVVGNSGNLRHSGHGALIDSHGFVFRMNKAVTKGFEEDVGRRTTHHFLYPESAVDISNGTSLILLPFKLRDLEWLTSALSTGTVKMTYMRVKARVHADKDKVVVVSPVFFKYVHERWNEHHGRYPSTGMLAIVFALHVCDQVSVFGYGADKQGNWHHYWEKNQFAGAFKKTGVHSADFENQIIQHLANEGKITLHLNTTTSVQTELGTNDRLAHKLN</sequence>
<dbReference type="CTD" id="445567"/>
<dbReference type="FunFam" id="3.90.1480.20:FF:000002">
    <property type="entry name" value="CMP-N-acetylneuraminate-beta-galactosamide- alpha-2,3-sialyltransferase 2"/>
    <property type="match status" value="1"/>
</dbReference>
<dbReference type="EC" id="2.4.3.4" evidence="20"/>
<evidence type="ECO:0000256" key="6">
    <source>
        <dbReference type="ARBA" id="ARBA00022525"/>
    </source>
</evidence>
<evidence type="ECO:0000256" key="17">
    <source>
        <dbReference type="ARBA" id="ARBA00036292"/>
    </source>
</evidence>
<dbReference type="GO" id="GO:0006629">
    <property type="term" value="P:lipid metabolic process"/>
    <property type="evidence" value="ECO:0007669"/>
    <property type="project" value="UniProtKB-KW"/>
</dbReference>
<comment type="similarity">
    <text evidence="5">Belongs to the glycosyltransferase 29 family.</text>
</comment>
<evidence type="ECO:0000256" key="15">
    <source>
        <dbReference type="ARBA" id="ARBA00023157"/>
    </source>
</evidence>
<dbReference type="GO" id="GO:0047288">
    <property type="term" value="F:beta-D-galactosyl-(1-&gt;3)-N-acetyl-beta-D-galactosaminide alpha-2,3- sialyltransferase"/>
    <property type="evidence" value="ECO:0007669"/>
    <property type="project" value="UniProtKB-EC"/>
</dbReference>
<evidence type="ECO:0000256" key="22">
    <source>
        <dbReference type="ARBA" id="ARBA00042990"/>
    </source>
</evidence>
<proteinExistence type="inferred from homology"/>
<keyword evidence="7" id="KW-0328">Glycosyltransferase</keyword>
<protein>
    <recommendedName>
        <fullName evidence="30">CMP-N-acetylneuraminate-beta-galactosamide-alpha-2,3-sialyltransferase 2</fullName>
        <ecNumber evidence="19">2.4.3.2</ecNumber>
        <ecNumber evidence="20">2.4.3.4</ecNumber>
    </recommendedName>
    <alternativeName>
        <fullName evidence="23">Gal-NAc6S</fullName>
    </alternativeName>
    <alternativeName>
        <fullName evidence="21">Gal-beta-1,3-GalNAc-alpha-2,3-sialyltransferase</fullName>
    </alternativeName>
    <alternativeName>
        <fullName evidence="22">Monosialoganglioside sialyltransferase</fullName>
    </alternativeName>
    <alternativeName>
        <fullName evidence="31">ST3Gal II</fullName>
    </alternativeName>
    <alternativeName>
        <fullName evidence="32">ST3GalA.2</fullName>
    </alternativeName>
    <alternativeName>
        <fullName evidence="33">Sialyltransferase 4B</fullName>
    </alternativeName>
</protein>
<keyword evidence="8" id="KW-0808">Transferase</keyword>
<dbReference type="Proteomes" id="UP000695023">
    <property type="component" value="Unplaced"/>
</dbReference>
<dbReference type="InterPro" id="IPR038578">
    <property type="entry name" value="GT29-like_sf"/>
</dbReference>
<evidence type="ECO:0000256" key="19">
    <source>
        <dbReference type="ARBA" id="ARBA00039106"/>
    </source>
</evidence>
<evidence type="ECO:0000256" key="11">
    <source>
        <dbReference type="ARBA" id="ARBA00022989"/>
    </source>
</evidence>
<evidence type="ECO:0000256" key="31">
    <source>
        <dbReference type="ARBA" id="ARBA00081228"/>
    </source>
</evidence>
<evidence type="ECO:0000256" key="13">
    <source>
        <dbReference type="ARBA" id="ARBA00023098"/>
    </source>
</evidence>
<comment type="catalytic activity">
    <reaction evidence="26">
        <text>a ganglioside GA1 + CMP-N-acetyl-beta-neuraminate = a ganglioside GM1b + CMP + H(+)</text>
        <dbReference type="Rhea" id="RHEA:48244"/>
        <dbReference type="ChEBI" id="CHEBI:15378"/>
        <dbReference type="ChEBI" id="CHEBI:57812"/>
        <dbReference type="ChEBI" id="CHEBI:60377"/>
        <dbReference type="ChEBI" id="CHEBI:88069"/>
        <dbReference type="ChEBI" id="CHEBI:90151"/>
    </reaction>
    <physiologicalReaction direction="left-to-right" evidence="26">
        <dbReference type="Rhea" id="RHEA:48245"/>
    </physiologicalReaction>
</comment>
<keyword evidence="13" id="KW-0443">Lipid metabolism</keyword>
<evidence type="ECO:0000256" key="29">
    <source>
        <dbReference type="ARBA" id="ARBA00062545"/>
    </source>
</evidence>
<evidence type="ECO:0000256" key="27">
    <source>
        <dbReference type="ARBA" id="ARBA00047509"/>
    </source>
</evidence>
<dbReference type="GO" id="GO:0003836">
    <property type="term" value="F:beta-galactoside (CMP) alpha-2,3-sialyltransferase activity"/>
    <property type="evidence" value="ECO:0007669"/>
    <property type="project" value="UniProtKB-EC"/>
</dbReference>
<comment type="catalytic activity">
    <reaction evidence="17">
        <text>a beta-D-galactosyl-(1-&gt;3)-N-acetyl-alpha-D-galactosaminyl derivative + CMP-N-acetyl-beta-neuraminate = an N-acetyl-alpha-neuraminyl-(2-&gt;3)-beta-D-galactosyl-(1-&gt;3)-N-acetyl-alpha-D-galactosaminyl derivative + CMP + H(+)</text>
        <dbReference type="Rhea" id="RHEA:21616"/>
        <dbReference type="ChEBI" id="CHEBI:15378"/>
        <dbReference type="ChEBI" id="CHEBI:57812"/>
        <dbReference type="ChEBI" id="CHEBI:60377"/>
        <dbReference type="ChEBI" id="CHEBI:133470"/>
        <dbReference type="ChEBI" id="CHEBI:139596"/>
        <dbReference type="EC" id="2.4.3.4"/>
    </reaction>
    <physiologicalReaction direction="left-to-right" evidence="17">
        <dbReference type="Rhea" id="RHEA:21617"/>
    </physiologicalReaction>
</comment>
<evidence type="ECO:0000256" key="28">
    <source>
        <dbReference type="ARBA" id="ARBA00052027"/>
    </source>
</evidence>
<accession>A0A9Y3R8F0</accession>
<evidence type="ECO:0000256" key="2">
    <source>
        <dbReference type="ARBA" id="ARBA00004613"/>
    </source>
</evidence>
<dbReference type="PANTHER" id="PTHR46032:SF5">
    <property type="entry name" value="ST3 BETA-GALACTOSIDE ALPHA-2,3-SIALYLTRANSFERASE 8"/>
    <property type="match status" value="1"/>
</dbReference>
<dbReference type="Pfam" id="PF00777">
    <property type="entry name" value="Glyco_transf_29"/>
    <property type="match status" value="1"/>
</dbReference>
<evidence type="ECO:0000256" key="25">
    <source>
        <dbReference type="ARBA" id="ARBA00043773"/>
    </source>
</evidence>
<name>A0A9Y3R8F0_9CICH</name>
<reference evidence="35" key="1">
    <citation type="submission" date="2025-08" db="UniProtKB">
        <authorList>
            <consortium name="RefSeq"/>
        </authorList>
    </citation>
    <scope>IDENTIFICATION</scope>
</reference>
<evidence type="ECO:0000256" key="8">
    <source>
        <dbReference type="ARBA" id="ARBA00022679"/>
    </source>
</evidence>
<dbReference type="GO" id="GO:0005576">
    <property type="term" value="C:extracellular region"/>
    <property type="evidence" value="ECO:0007669"/>
    <property type="project" value="UniProtKB-SubCell"/>
</dbReference>
<evidence type="ECO:0000256" key="10">
    <source>
        <dbReference type="ARBA" id="ARBA00022968"/>
    </source>
</evidence>
<dbReference type="GO" id="GO:0000139">
    <property type="term" value="C:Golgi membrane"/>
    <property type="evidence" value="ECO:0007669"/>
    <property type="project" value="UniProtKB-SubCell"/>
</dbReference>
<evidence type="ECO:0000256" key="9">
    <source>
        <dbReference type="ARBA" id="ARBA00022692"/>
    </source>
</evidence>
<dbReference type="CDD" id="cd23966">
    <property type="entry name" value="GT29_ST3GAL1_2"/>
    <property type="match status" value="1"/>
</dbReference>
<evidence type="ECO:0000256" key="4">
    <source>
        <dbReference type="ARBA" id="ARBA00004934"/>
    </source>
</evidence>
<evidence type="ECO:0000256" key="18">
    <source>
        <dbReference type="ARBA" id="ARBA00037859"/>
    </source>
</evidence>
<dbReference type="RefSeq" id="XP_005729707.1">
    <property type="nucleotide sequence ID" value="XM_005729650.1"/>
</dbReference>
<dbReference type="GO" id="GO:0097503">
    <property type="term" value="P:sialylation"/>
    <property type="evidence" value="ECO:0007669"/>
    <property type="project" value="TreeGrafter"/>
</dbReference>
<comment type="catalytic activity">
    <reaction evidence="27">
        <text>ganglioside GM1 (d18:1(4E)/18:0) + CMP-N-acetyl-beta-neuraminate = ganglioside GD1a (18:1(4E)/18:0) + CMP + H(+)</text>
        <dbReference type="Rhea" id="RHEA:48248"/>
        <dbReference type="ChEBI" id="CHEBI:15378"/>
        <dbReference type="ChEBI" id="CHEBI:57812"/>
        <dbReference type="ChEBI" id="CHEBI:60377"/>
        <dbReference type="ChEBI" id="CHEBI:73110"/>
        <dbReference type="ChEBI" id="CHEBI:90153"/>
    </reaction>
    <physiologicalReaction direction="left-to-right" evidence="27">
        <dbReference type="Rhea" id="RHEA:48249"/>
    </physiologicalReaction>
</comment>
<keyword evidence="14" id="KW-0472">Membrane</keyword>
<evidence type="ECO:0000313" key="34">
    <source>
        <dbReference type="Proteomes" id="UP000695023"/>
    </source>
</evidence>
<evidence type="ECO:0000256" key="5">
    <source>
        <dbReference type="ARBA" id="ARBA00006003"/>
    </source>
</evidence>
<keyword evidence="6" id="KW-0964">Secreted</keyword>
<keyword evidence="16" id="KW-0325">Glycoprotein</keyword>
<evidence type="ECO:0000256" key="21">
    <source>
        <dbReference type="ARBA" id="ARBA00042448"/>
    </source>
</evidence>
<evidence type="ECO:0000256" key="3">
    <source>
        <dbReference type="ARBA" id="ARBA00004922"/>
    </source>
</evidence>
<comment type="subunit">
    <text evidence="29">Homodimer; disulfide-linked. Homodimer formation occurs in the endoplasmic reticulum.</text>
</comment>
<dbReference type="GO" id="GO:0032580">
    <property type="term" value="C:Golgi cisterna membrane"/>
    <property type="evidence" value="ECO:0007669"/>
    <property type="project" value="UniProtKB-SubCell"/>
</dbReference>
<evidence type="ECO:0000256" key="1">
    <source>
        <dbReference type="ARBA" id="ARBA00004323"/>
    </source>
</evidence>